<dbReference type="EMBL" id="BAABDE010000050">
    <property type="protein sequence ID" value="GAA3846648.1"/>
    <property type="molecule type" value="Genomic_DNA"/>
</dbReference>
<keyword evidence="3" id="KW-1185">Reference proteome</keyword>
<reference evidence="3" key="1">
    <citation type="journal article" date="2019" name="Int. J. Syst. Evol. Microbiol.">
        <title>The Global Catalogue of Microorganisms (GCM) 10K type strain sequencing project: providing services to taxonomists for standard genome sequencing and annotation.</title>
        <authorList>
            <consortium name="The Broad Institute Genomics Platform"/>
            <consortium name="The Broad Institute Genome Sequencing Center for Infectious Disease"/>
            <person name="Wu L."/>
            <person name="Ma J."/>
        </authorList>
    </citation>
    <scope>NUCLEOTIDE SEQUENCE [LARGE SCALE GENOMIC DNA]</scope>
    <source>
        <strain evidence="3">JCM 17138</strain>
    </source>
</reference>
<name>A0ABP7JKL8_9ACTN</name>
<sequence>MEGLLVGLTREVGAGFRELIKGADHCNHPAIADAAALRRAYMALGLAYLEGVEQRVSDCAEASGQIGPQPPVSFTFNNSTVNGGQFAAQLANIDSTIAGVVQNGSSDIGEALKALTQAVLSQEDLGDTERSDLLDNVGELAQAAQSPPEERRRGVIRPWMPGAGSCTGSCPEYRPKSRTYGPA</sequence>
<evidence type="ECO:0000313" key="3">
    <source>
        <dbReference type="Proteomes" id="UP001501009"/>
    </source>
</evidence>
<organism evidence="2 3">
    <name type="scientific">Streptomyces coacervatus</name>
    <dbReference type="NCBI Taxonomy" id="647381"/>
    <lineage>
        <taxon>Bacteria</taxon>
        <taxon>Bacillati</taxon>
        <taxon>Actinomycetota</taxon>
        <taxon>Actinomycetes</taxon>
        <taxon>Kitasatosporales</taxon>
        <taxon>Streptomycetaceae</taxon>
        <taxon>Streptomyces</taxon>
    </lineage>
</organism>
<evidence type="ECO:0000256" key="1">
    <source>
        <dbReference type="SAM" id="MobiDB-lite"/>
    </source>
</evidence>
<proteinExistence type="predicted"/>
<protein>
    <submittedName>
        <fullName evidence="2">Uncharacterized protein</fullName>
    </submittedName>
</protein>
<feature type="region of interest" description="Disordered" evidence="1">
    <location>
        <begin position="140"/>
        <end position="183"/>
    </location>
</feature>
<comment type="caution">
    <text evidence="2">The sequence shown here is derived from an EMBL/GenBank/DDBJ whole genome shotgun (WGS) entry which is preliminary data.</text>
</comment>
<accession>A0ABP7JKL8</accession>
<dbReference type="RefSeq" id="WP_275769385.1">
    <property type="nucleotide sequence ID" value="NZ_BAABDE010000050.1"/>
</dbReference>
<dbReference type="Proteomes" id="UP001501009">
    <property type="component" value="Unassembled WGS sequence"/>
</dbReference>
<gene>
    <name evidence="2" type="ORF">GCM10022403_092940</name>
</gene>
<evidence type="ECO:0000313" key="2">
    <source>
        <dbReference type="EMBL" id="GAA3846648.1"/>
    </source>
</evidence>